<reference evidence="2 3" key="1">
    <citation type="submission" date="2015-08" db="EMBL/GenBank/DDBJ databases">
        <title>The genome of the Asian arowana (Scleropages formosus).</title>
        <authorList>
            <person name="Tan M.H."/>
            <person name="Gan H.M."/>
            <person name="Croft L.J."/>
            <person name="Austin C.M."/>
        </authorList>
    </citation>
    <scope>NUCLEOTIDE SEQUENCE [LARGE SCALE GENOMIC DNA]</scope>
    <source>
        <strain evidence="2">Aro1</strain>
    </source>
</reference>
<name>A0A0P7T7J7_SCLFO</name>
<dbReference type="InterPro" id="IPR032376">
    <property type="entry name" value="DOCK_N"/>
</dbReference>
<dbReference type="AlphaFoldDB" id="A0A0P7T7J7"/>
<evidence type="ECO:0000313" key="3">
    <source>
        <dbReference type="Proteomes" id="UP000034805"/>
    </source>
</evidence>
<dbReference type="Proteomes" id="UP000034805">
    <property type="component" value="Unassembled WGS sequence"/>
</dbReference>
<comment type="caution">
    <text evidence="2">The sequence shown here is derived from an EMBL/GenBank/DDBJ whole genome shotgun (WGS) entry which is preliminary data.</text>
</comment>
<accession>A0A0P7T7J7</accession>
<dbReference type="Pfam" id="PF16172">
    <property type="entry name" value="DOCK_N"/>
    <property type="match status" value="1"/>
</dbReference>
<dbReference type="PANTHER" id="PTHR45653">
    <property type="entry name" value="DEDICATOR OF CYTOKINESIS"/>
    <property type="match status" value="1"/>
</dbReference>
<feature type="domain" description="Dedicator of cytokinesis N-terminal" evidence="1">
    <location>
        <begin position="17"/>
        <end position="216"/>
    </location>
</feature>
<dbReference type="GO" id="GO:0007264">
    <property type="term" value="P:small GTPase-mediated signal transduction"/>
    <property type="evidence" value="ECO:0007669"/>
    <property type="project" value="InterPro"/>
</dbReference>
<proteinExistence type="predicted"/>
<dbReference type="InterPro" id="IPR026791">
    <property type="entry name" value="DOCK"/>
</dbReference>
<dbReference type="GO" id="GO:0060326">
    <property type="term" value="P:cell chemotaxis"/>
    <property type="evidence" value="ECO:0007669"/>
    <property type="project" value="TreeGrafter"/>
</dbReference>
<dbReference type="GO" id="GO:0005085">
    <property type="term" value="F:guanyl-nucleotide exchange factor activity"/>
    <property type="evidence" value="ECO:0007669"/>
    <property type="project" value="InterPro"/>
</dbReference>
<organism evidence="2 3">
    <name type="scientific">Scleropages formosus</name>
    <name type="common">Asian bonytongue</name>
    <name type="synonym">Osteoglossum formosum</name>
    <dbReference type="NCBI Taxonomy" id="113540"/>
    <lineage>
        <taxon>Eukaryota</taxon>
        <taxon>Metazoa</taxon>
        <taxon>Chordata</taxon>
        <taxon>Craniata</taxon>
        <taxon>Vertebrata</taxon>
        <taxon>Euteleostomi</taxon>
        <taxon>Actinopterygii</taxon>
        <taxon>Neopterygii</taxon>
        <taxon>Teleostei</taxon>
        <taxon>Osteoglossocephala</taxon>
        <taxon>Osteoglossomorpha</taxon>
        <taxon>Osteoglossiformes</taxon>
        <taxon>Osteoglossidae</taxon>
        <taxon>Scleropages</taxon>
    </lineage>
</organism>
<dbReference type="EMBL" id="JARO02018705">
    <property type="protein sequence ID" value="KPP56847.1"/>
    <property type="molecule type" value="Genomic_DNA"/>
</dbReference>
<sequence length="226" mass="25261">MTSTLREWGAMWKQLYVLGLDLVPRKEFAMVDPDEISVTELYSLVGGDGAVCAAPRRFQTRGFHVTVVNCSSSSLMGIISLGFLSWDQGIVLAAVPRSALPTPALIRHASMEHRHRKKDAPAPASTHHLFAQVKSLMSSNLGEDLDVFFTIYDGRENRPLSERFFVRLNKQGVPKSPEKTEKQCTLFVDLGSSDLRKDVYIVVHIIRIGRMGAGEKKNANSTQYRR</sequence>
<dbReference type="GO" id="GO:0031267">
    <property type="term" value="F:small GTPase binding"/>
    <property type="evidence" value="ECO:0007669"/>
    <property type="project" value="TreeGrafter"/>
</dbReference>
<dbReference type="GO" id="GO:0005886">
    <property type="term" value="C:plasma membrane"/>
    <property type="evidence" value="ECO:0007669"/>
    <property type="project" value="TreeGrafter"/>
</dbReference>
<dbReference type="PANTHER" id="PTHR45653:SF7">
    <property type="entry name" value="DEDICATOR OF CYTOKINESIS PROTEIN 4"/>
    <property type="match status" value="1"/>
</dbReference>
<evidence type="ECO:0000259" key="1">
    <source>
        <dbReference type="Pfam" id="PF16172"/>
    </source>
</evidence>
<protein>
    <recommendedName>
        <fullName evidence="1">Dedicator of cytokinesis N-terminal domain-containing protein</fullName>
    </recommendedName>
</protein>
<dbReference type="GO" id="GO:0005737">
    <property type="term" value="C:cytoplasm"/>
    <property type="evidence" value="ECO:0007669"/>
    <property type="project" value="TreeGrafter"/>
</dbReference>
<gene>
    <name evidence="2" type="ORF">Z043_125494</name>
</gene>
<evidence type="ECO:0000313" key="2">
    <source>
        <dbReference type="EMBL" id="KPP56847.1"/>
    </source>
</evidence>
<feature type="non-terminal residue" evidence="2">
    <location>
        <position position="226"/>
    </location>
</feature>